<evidence type="ECO:0000256" key="5">
    <source>
        <dbReference type="ARBA" id="ARBA00022741"/>
    </source>
</evidence>
<feature type="transmembrane region" description="Helical" evidence="9">
    <location>
        <begin position="27"/>
        <end position="50"/>
    </location>
</feature>
<dbReference type="PANTHER" id="PTHR43065">
    <property type="entry name" value="SENSOR HISTIDINE KINASE"/>
    <property type="match status" value="1"/>
</dbReference>
<dbReference type="InterPro" id="IPR004358">
    <property type="entry name" value="Sig_transdc_His_kin-like_C"/>
</dbReference>
<dbReference type="Gene3D" id="3.30.565.10">
    <property type="entry name" value="Histidine kinase-like ATPase, C-terminal domain"/>
    <property type="match status" value="1"/>
</dbReference>
<keyword evidence="9" id="KW-0812">Transmembrane</keyword>
<keyword evidence="3" id="KW-0597">Phosphoprotein</keyword>
<accession>S7TMD4</accession>
<evidence type="ECO:0000259" key="10">
    <source>
        <dbReference type="PROSITE" id="PS50109"/>
    </source>
</evidence>
<keyword evidence="5" id="KW-0547">Nucleotide-binding</keyword>
<dbReference type="AlphaFoldDB" id="S7TMD4"/>
<dbReference type="GO" id="GO:0005524">
    <property type="term" value="F:ATP binding"/>
    <property type="evidence" value="ECO:0007669"/>
    <property type="project" value="UniProtKB-KW"/>
</dbReference>
<dbReference type="EMBL" id="ATHJ01000096">
    <property type="protein sequence ID" value="EPR37875.1"/>
    <property type="molecule type" value="Genomic_DNA"/>
</dbReference>
<evidence type="ECO:0000313" key="12">
    <source>
        <dbReference type="Proteomes" id="UP000014977"/>
    </source>
</evidence>
<dbReference type="Gene3D" id="6.10.340.10">
    <property type="match status" value="1"/>
</dbReference>
<evidence type="ECO:0000256" key="8">
    <source>
        <dbReference type="ARBA" id="ARBA00023012"/>
    </source>
</evidence>
<dbReference type="InterPro" id="IPR003661">
    <property type="entry name" value="HisK_dim/P_dom"/>
</dbReference>
<dbReference type="Pfam" id="PF00512">
    <property type="entry name" value="HisKA"/>
    <property type="match status" value="1"/>
</dbReference>
<dbReference type="SUPFAM" id="SSF55874">
    <property type="entry name" value="ATPase domain of HSP90 chaperone/DNA topoisomerase II/histidine kinase"/>
    <property type="match status" value="1"/>
</dbReference>
<comment type="catalytic activity">
    <reaction evidence="1">
        <text>ATP + protein L-histidine = ADP + protein N-phospho-L-histidine.</text>
        <dbReference type="EC" id="2.7.13.3"/>
    </reaction>
</comment>
<gene>
    <name evidence="11" type="ORF">dsmv_2915</name>
</gene>
<dbReference type="Gene3D" id="1.10.287.130">
    <property type="match status" value="1"/>
</dbReference>
<dbReference type="STRING" id="897.B2D07_14320"/>
<evidence type="ECO:0000256" key="7">
    <source>
        <dbReference type="ARBA" id="ARBA00022840"/>
    </source>
</evidence>
<keyword evidence="12" id="KW-1185">Reference proteome</keyword>
<dbReference type="Pfam" id="PF02518">
    <property type="entry name" value="HATPase_c"/>
    <property type="match status" value="1"/>
</dbReference>
<evidence type="ECO:0000256" key="1">
    <source>
        <dbReference type="ARBA" id="ARBA00000085"/>
    </source>
</evidence>
<sequence length="511" mass="58412">MIRNGPVQRMMEKKDAMWHRLNLSFRIHSILAVLLLITLFGGVVMVWYTYRMDGILTDIIDKDTAAFETAQELETALVNQKGFVSYYFLDGNPDWLRQLGEYRQIFKTLIGKARLVTVTADQEAAIERIAAAYQQYVLTKDQVIDYYLAGDRETGGRLHAAVREHFFKVLDLCEEFKALYKKEIQRAKRESQEQARQLRVMAILGMVMVFLCGVFLAVLLMKHVLEPVRELTRMADRRENISPRENEIKALSRTVHGLIEDVDFTHSELEKSREHLLQSEKMAMVGKLATGMAHTIRNPFTSIKMRLFSLSRTLELDETEKEDFDVIAEEIRHVDTIVQNFLEFSRPPKLRMQHISPSQVVDTTFQLLAHRLRSYDVAVKIVREEPLPSVEADPEQLKEVFVNLIINACEAIGTGRNGKITVHETTTADAAHGRKVIIRINDNGPGIPEAIRQKIFQPFFTTKDEGTGLGLSIAYRIIGEHRGRLEVHSVEGEGATFIITLPVCDRPDHQE</sequence>
<dbReference type="CDD" id="cd00082">
    <property type="entry name" value="HisKA"/>
    <property type="match status" value="1"/>
</dbReference>
<evidence type="ECO:0000256" key="9">
    <source>
        <dbReference type="SAM" id="Phobius"/>
    </source>
</evidence>
<keyword evidence="9" id="KW-1133">Transmembrane helix</keyword>
<dbReference type="SMART" id="SM00387">
    <property type="entry name" value="HATPase_c"/>
    <property type="match status" value="1"/>
</dbReference>
<keyword evidence="9" id="KW-0472">Membrane</keyword>
<keyword evidence="8" id="KW-0902">Two-component regulatory system</keyword>
<name>S7TMD4_DESML</name>
<evidence type="ECO:0000256" key="4">
    <source>
        <dbReference type="ARBA" id="ARBA00022679"/>
    </source>
</evidence>
<keyword evidence="6 11" id="KW-0418">Kinase</keyword>
<dbReference type="EC" id="2.7.13.3" evidence="2"/>
<reference evidence="11 12" key="1">
    <citation type="journal article" date="2013" name="Genome Announc.">
        <title>Draft genome sequences for three mercury-methylating, sulfate-reducing bacteria.</title>
        <authorList>
            <person name="Brown S.D."/>
            <person name="Hurt R.A.Jr."/>
            <person name="Gilmour C.C."/>
            <person name="Elias D.A."/>
        </authorList>
    </citation>
    <scope>NUCLEOTIDE SEQUENCE [LARGE SCALE GENOMIC DNA]</scope>
    <source>
        <strain evidence="11 12">DSM 2059</strain>
    </source>
</reference>
<dbReference type="Proteomes" id="UP000014977">
    <property type="component" value="Unassembled WGS sequence"/>
</dbReference>
<dbReference type="GO" id="GO:0000155">
    <property type="term" value="F:phosphorelay sensor kinase activity"/>
    <property type="evidence" value="ECO:0007669"/>
    <property type="project" value="InterPro"/>
</dbReference>
<proteinExistence type="predicted"/>
<dbReference type="eggNOG" id="COG4191">
    <property type="taxonomic scope" value="Bacteria"/>
</dbReference>
<dbReference type="InterPro" id="IPR005467">
    <property type="entry name" value="His_kinase_dom"/>
</dbReference>
<feature type="domain" description="Histidine kinase" evidence="10">
    <location>
        <begin position="291"/>
        <end position="505"/>
    </location>
</feature>
<evidence type="ECO:0000256" key="2">
    <source>
        <dbReference type="ARBA" id="ARBA00012438"/>
    </source>
</evidence>
<dbReference type="InterPro" id="IPR036097">
    <property type="entry name" value="HisK_dim/P_sf"/>
</dbReference>
<evidence type="ECO:0000256" key="3">
    <source>
        <dbReference type="ARBA" id="ARBA00022553"/>
    </source>
</evidence>
<evidence type="ECO:0000313" key="11">
    <source>
        <dbReference type="EMBL" id="EPR37875.1"/>
    </source>
</evidence>
<evidence type="ECO:0000256" key="6">
    <source>
        <dbReference type="ARBA" id="ARBA00022777"/>
    </source>
</evidence>
<keyword evidence="4" id="KW-0808">Transferase</keyword>
<dbReference type="PANTHER" id="PTHR43065:SF10">
    <property type="entry name" value="PEROXIDE STRESS-ACTIVATED HISTIDINE KINASE MAK3"/>
    <property type="match status" value="1"/>
</dbReference>
<dbReference type="InterPro" id="IPR003594">
    <property type="entry name" value="HATPase_dom"/>
</dbReference>
<comment type="caution">
    <text evidence="11">The sequence shown here is derived from an EMBL/GenBank/DDBJ whole genome shotgun (WGS) entry which is preliminary data.</text>
</comment>
<dbReference type="InterPro" id="IPR036890">
    <property type="entry name" value="HATPase_C_sf"/>
</dbReference>
<dbReference type="SUPFAM" id="SSF47384">
    <property type="entry name" value="Homodimeric domain of signal transducing histidine kinase"/>
    <property type="match status" value="1"/>
</dbReference>
<protein>
    <recommendedName>
        <fullName evidence="2">histidine kinase</fullName>
        <ecNumber evidence="2">2.7.13.3</ecNumber>
    </recommendedName>
</protein>
<dbReference type="PRINTS" id="PR00344">
    <property type="entry name" value="BCTRLSENSOR"/>
</dbReference>
<feature type="transmembrane region" description="Helical" evidence="9">
    <location>
        <begin position="198"/>
        <end position="221"/>
    </location>
</feature>
<dbReference type="SMART" id="SM00388">
    <property type="entry name" value="HisKA"/>
    <property type="match status" value="1"/>
</dbReference>
<organism evidence="11 12">
    <name type="scientific">Desulfococcus multivorans DSM 2059</name>
    <dbReference type="NCBI Taxonomy" id="1121405"/>
    <lineage>
        <taxon>Bacteria</taxon>
        <taxon>Pseudomonadati</taxon>
        <taxon>Thermodesulfobacteriota</taxon>
        <taxon>Desulfobacteria</taxon>
        <taxon>Desulfobacterales</taxon>
        <taxon>Desulfococcaceae</taxon>
        <taxon>Desulfococcus</taxon>
    </lineage>
</organism>
<dbReference type="PROSITE" id="PS50109">
    <property type="entry name" value="HIS_KIN"/>
    <property type="match status" value="1"/>
</dbReference>
<keyword evidence="7" id="KW-0067">ATP-binding</keyword>